<evidence type="ECO:0000259" key="3">
    <source>
        <dbReference type="Pfam" id="PF03330"/>
    </source>
</evidence>
<dbReference type="PANTHER" id="PTHR31836:SF28">
    <property type="entry name" value="SRCR DOMAIN-CONTAINING PROTEIN-RELATED"/>
    <property type="match status" value="1"/>
</dbReference>
<proteinExistence type="predicted"/>
<dbReference type="InterPro" id="IPR036908">
    <property type="entry name" value="RlpA-like_sf"/>
</dbReference>
<keyword evidence="1 2" id="KW-0732">Signal</keyword>
<dbReference type="InterPro" id="IPR009009">
    <property type="entry name" value="RlpA-like_DPBB"/>
</dbReference>
<gene>
    <name evidence="4" type="ORF">SISNIDRAFT_456854</name>
</gene>
<dbReference type="Proteomes" id="UP000076722">
    <property type="component" value="Unassembled WGS sequence"/>
</dbReference>
<feature type="signal peptide" evidence="2">
    <location>
        <begin position="1"/>
        <end position="20"/>
    </location>
</feature>
<evidence type="ECO:0000313" key="4">
    <source>
        <dbReference type="EMBL" id="KZS91251.1"/>
    </source>
</evidence>
<dbReference type="AlphaFoldDB" id="A0A164S8U1"/>
<dbReference type="Pfam" id="PF03330">
    <property type="entry name" value="DPBB_1"/>
    <property type="match status" value="1"/>
</dbReference>
<evidence type="ECO:0000256" key="2">
    <source>
        <dbReference type="SAM" id="SignalP"/>
    </source>
</evidence>
<dbReference type="CDD" id="cd22191">
    <property type="entry name" value="DPBB_RlpA_EXP_N-like"/>
    <property type="match status" value="1"/>
</dbReference>
<dbReference type="STRING" id="1314777.A0A164S8U1"/>
<dbReference type="PANTHER" id="PTHR31836">
    <property type="match status" value="1"/>
</dbReference>
<feature type="chain" id="PRO_5007853056" evidence="2">
    <location>
        <begin position="21"/>
        <end position="133"/>
    </location>
</feature>
<dbReference type="OrthoDB" id="406505at2759"/>
<dbReference type="InterPro" id="IPR051477">
    <property type="entry name" value="Expansin_CellWall"/>
</dbReference>
<dbReference type="SUPFAM" id="SSF50685">
    <property type="entry name" value="Barwin-like endoglucanases"/>
    <property type="match status" value="1"/>
</dbReference>
<organism evidence="4 5">
    <name type="scientific">Sistotremastrum niveocremeum HHB9708</name>
    <dbReference type="NCBI Taxonomy" id="1314777"/>
    <lineage>
        <taxon>Eukaryota</taxon>
        <taxon>Fungi</taxon>
        <taxon>Dikarya</taxon>
        <taxon>Basidiomycota</taxon>
        <taxon>Agaricomycotina</taxon>
        <taxon>Agaricomycetes</taxon>
        <taxon>Sistotremastrales</taxon>
        <taxon>Sistotremastraceae</taxon>
        <taxon>Sertulicium</taxon>
        <taxon>Sertulicium niveocremeum</taxon>
    </lineage>
</organism>
<sequence>MFRIIAITFVLIASILSVLAAPATELEKRKTYNGKATWYVAGLGACGDWDDGKSNNVVALSRLRWFSGANCQQWVSIEANGQSTYALVRDECEGCEVDHIDLSEAAFQALADLEVGELNNVKWHFMPRGFEPW</sequence>
<name>A0A164S8U1_9AGAM</name>
<keyword evidence="5" id="KW-1185">Reference proteome</keyword>
<evidence type="ECO:0000313" key="5">
    <source>
        <dbReference type="Proteomes" id="UP000076722"/>
    </source>
</evidence>
<evidence type="ECO:0000256" key="1">
    <source>
        <dbReference type="ARBA" id="ARBA00022729"/>
    </source>
</evidence>
<reference evidence="4 5" key="1">
    <citation type="journal article" date="2016" name="Mol. Biol. Evol.">
        <title>Comparative Genomics of Early-Diverging Mushroom-Forming Fungi Provides Insights into the Origins of Lignocellulose Decay Capabilities.</title>
        <authorList>
            <person name="Nagy L.G."/>
            <person name="Riley R."/>
            <person name="Tritt A."/>
            <person name="Adam C."/>
            <person name="Daum C."/>
            <person name="Floudas D."/>
            <person name="Sun H."/>
            <person name="Yadav J.S."/>
            <person name="Pangilinan J."/>
            <person name="Larsson K.H."/>
            <person name="Matsuura K."/>
            <person name="Barry K."/>
            <person name="Labutti K."/>
            <person name="Kuo R."/>
            <person name="Ohm R.A."/>
            <person name="Bhattacharya S.S."/>
            <person name="Shirouzu T."/>
            <person name="Yoshinaga Y."/>
            <person name="Martin F.M."/>
            <person name="Grigoriev I.V."/>
            <person name="Hibbett D.S."/>
        </authorList>
    </citation>
    <scope>NUCLEOTIDE SEQUENCE [LARGE SCALE GENOMIC DNA]</scope>
    <source>
        <strain evidence="4 5">HHB9708</strain>
    </source>
</reference>
<protein>
    <submittedName>
        <fullName evidence="4">Expansin family protein</fullName>
    </submittedName>
</protein>
<dbReference type="EMBL" id="KV419416">
    <property type="protein sequence ID" value="KZS91251.1"/>
    <property type="molecule type" value="Genomic_DNA"/>
</dbReference>
<dbReference type="Gene3D" id="2.40.40.10">
    <property type="entry name" value="RlpA-like domain"/>
    <property type="match status" value="1"/>
</dbReference>
<accession>A0A164S8U1</accession>
<feature type="domain" description="RlpA-like protein double-psi beta-barrel" evidence="3">
    <location>
        <begin position="33"/>
        <end position="118"/>
    </location>
</feature>